<dbReference type="SUPFAM" id="SSF46894">
    <property type="entry name" value="C-terminal effector domain of the bipartite response regulators"/>
    <property type="match status" value="1"/>
</dbReference>
<dbReference type="EMBL" id="JAANYN010000001">
    <property type="protein sequence ID" value="NHE55751.1"/>
    <property type="molecule type" value="Genomic_DNA"/>
</dbReference>
<organism evidence="2 3">
    <name type="scientific">Cyclobacterium plantarum</name>
    <dbReference type="NCBI Taxonomy" id="2716263"/>
    <lineage>
        <taxon>Bacteria</taxon>
        <taxon>Pseudomonadati</taxon>
        <taxon>Bacteroidota</taxon>
        <taxon>Cytophagia</taxon>
        <taxon>Cytophagales</taxon>
        <taxon>Cyclobacteriaceae</taxon>
        <taxon>Cyclobacterium</taxon>
    </lineage>
</organism>
<comment type="caution">
    <text evidence="2">The sequence shown here is derived from an EMBL/GenBank/DDBJ whole genome shotgun (WGS) entry which is preliminary data.</text>
</comment>
<dbReference type="RefSeq" id="WP_166142920.1">
    <property type="nucleotide sequence ID" value="NZ_JAANYN010000001.1"/>
</dbReference>
<evidence type="ECO:0000313" key="2">
    <source>
        <dbReference type="EMBL" id="NHE55751.1"/>
    </source>
</evidence>
<dbReference type="InterPro" id="IPR036388">
    <property type="entry name" value="WH-like_DNA-bd_sf"/>
</dbReference>
<dbReference type="Proteomes" id="UP000649799">
    <property type="component" value="Unassembled WGS sequence"/>
</dbReference>
<keyword evidence="3" id="KW-1185">Reference proteome</keyword>
<dbReference type="Pfam" id="PF00196">
    <property type="entry name" value="GerE"/>
    <property type="match status" value="1"/>
</dbReference>
<proteinExistence type="predicted"/>
<dbReference type="CDD" id="cd06170">
    <property type="entry name" value="LuxR_C_like"/>
    <property type="match status" value="1"/>
</dbReference>
<gene>
    <name evidence="2" type="ORF">G9Q97_02865</name>
</gene>
<name>A0ABX0H5F2_9BACT</name>
<dbReference type="SMART" id="SM00421">
    <property type="entry name" value="HTH_LUXR"/>
    <property type="match status" value="1"/>
</dbReference>
<protein>
    <submittedName>
        <fullName evidence="2">Helix-turn-helix transcriptional regulator</fullName>
    </submittedName>
</protein>
<sequence length="225" mass="26008">MSSKSNSKQDGLAAKIQAFRMAADWIPGIKIIQRTEPWENLFICSQGKERYQLSESFFQHLPSHEFRRLIFDPESPDTCLLGPSDADDNGRPSKKFYVRRDRLKDQTEMELISVCPILPDSPGIESYSLIQIIPIDLQSWAAPKTSRIARELSFQKRNYIKFRQLSDRNKEVLSLIGRCKKAEEIGEELFIGVNTVNSHKKRIKELLETNDTWELIQYGLAFDLI</sequence>
<dbReference type="PROSITE" id="PS50043">
    <property type="entry name" value="HTH_LUXR_2"/>
    <property type="match status" value="1"/>
</dbReference>
<dbReference type="InterPro" id="IPR016032">
    <property type="entry name" value="Sig_transdc_resp-reg_C-effctor"/>
</dbReference>
<dbReference type="InterPro" id="IPR000792">
    <property type="entry name" value="Tscrpt_reg_LuxR_C"/>
</dbReference>
<dbReference type="Gene3D" id="1.10.10.10">
    <property type="entry name" value="Winged helix-like DNA-binding domain superfamily/Winged helix DNA-binding domain"/>
    <property type="match status" value="1"/>
</dbReference>
<evidence type="ECO:0000313" key="3">
    <source>
        <dbReference type="Proteomes" id="UP000649799"/>
    </source>
</evidence>
<evidence type="ECO:0000259" key="1">
    <source>
        <dbReference type="PROSITE" id="PS50043"/>
    </source>
</evidence>
<reference evidence="2 3" key="1">
    <citation type="submission" date="2020-03" db="EMBL/GenBank/DDBJ databases">
        <title>Cyclobacterium plantarum sp. nov., a marine bacterium isolated from a coastal-marine wetland.</title>
        <authorList>
            <person name="Sanchez-Porro C."/>
            <person name="Ventosa A."/>
            <person name="Amoozegar M."/>
        </authorList>
    </citation>
    <scope>NUCLEOTIDE SEQUENCE [LARGE SCALE GENOMIC DNA]</scope>
    <source>
        <strain evidence="2 3">GBPx2</strain>
    </source>
</reference>
<accession>A0ABX0H5F2</accession>
<feature type="domain" description="HTH luxR-type" evidence="1">
    <location>
        <begin position="158"/>
        <end position="223"/>
    </location>
</feature>